<organism evidence="1 2">
    <name type="scientific">Candidatus Argoarchaeum ethanivorans</name>
    <dbReference type="NCBI Taxonomy" id="2608793"/>
    <lineage>
        <taxon>Archaea</taxon>
        <taxon>Methanobacteriati</taxon>
        <taxon>Methanobacteriota</taxon>
        <taxon>Stenosarchaea group</taxon>
        <taxon>Methanomicrobia</taxon>
        <taxon>Methanosarcinales</taxon>
        <taxon>Methanosarcinales incertae sedis</taxon>
        <taxon>GOM Arc I cluster</taxon>
        <taxon>Candidatus Argoarchaeum</taxon>
    </lineage>
</organism>
<dbReference type="PIRSF" id="PIRSF004929">
    <property type="entry name" value="UCP004929"/>
    <property type="match status" value="1"/>
</dbReference>
<gene>
    <name evidence="1" type="ORF">ANIMEMIM_00075</name>
</gene>
<proteinExistence type="predicted"/>
<reference evidence="1" key="1">
    <citation type="submission" date="2020-10" db="EMBL/GenBank/DDBJ databases">
        <authorList>
            <person name="Hahn C.J."/>
            <person name="Laso-Perez R."/>
            <person name="Vulcano F."/>
            <person name="Vaziourakis K.-M."/>
            <person name="Stokke R."/>
            <person name="Steen I.H."/>
            <person name="Teske A."/>
            <person name="Boetius A."/>
            <person name="Liebeke M."/>
            <person name="Amann R."/>
            <person name="Knittel K."/>
        </authorList>
    </citation>
    <scope>NUCLEOTIDE SEQUENCE</scope>
    <source>
        <strain evidence="1">Gfbio:e3339647-f889-4370-9287-4fb5cb688e4c:AG393N10_GoMArc1</strain>
    </source>
</reference>
<name>A0A811T5V8_9EURY</name>
<comment type="caution">
    <text evidence="1">The sequence shown here is derived from an EMBL/GenBank/DDBJ whole genome shotgun (WGS) entry which is preliminary data.</text>
</comment>
<sequence>MVKDRHVMEMLGKTRVVVENGKVVEVGEPVTEYCPIFEKARGYTRLTAETVRENAEFRIADFGLFTEERKIEMETFVGFGASEVFQTALNRKLLDCAVVAGEGLGTIIAFSPVLVQGIGARISGLVETTPIPKLIKRVEEAGSIVLNPATAALDMAAGVEKAITLGYKKIGVTVADHNTAKKIREIEAKHPGVTVVVFGVHTTGMLPEDAEEFVKLVDLTTGCASKWMRHFSQERGPIMQSGTSVPIFAFTQIGKELLLERAKDIEKPLLLNTEKLPNLSGERQPKPLV</sequence>
<dbReference type="EMBL" id="CAJHIM010000002">
    <property type="protein sequence ID" value="CAD6491030.1"/>
    <property type="molecule type" value="Genomic_DNA"/>
</dbReference>
<protein>
    <recommendedName>
        <fullName evidence="3">DUF2099 family protein</fullName>
    </recommendedName>
</protein>
<dbReference type="InterPro" id="IPR009181">
    <property type="entry name" value="Methan_mark_8"/>
</dbReference>
<evidence type="ECO:0000313" key="2">
    <source>
        <dbReference type="Proteomes" id="UP000637195"/>
    </source>
</evidence>
<dbReference type="NCBIfam" id="TIGR03275">
    <property type="entry name" value="methan_mark_8"/>
    <property type="match status" value="1"/>
</dbReference>
<evidence type="ECO:0000313" key="1">
    <source>
        <dbReference type="EMBL" id="CAD6491030.1"/>
    </source>
</evidence>
<dbReference type="Proteomes" id="UP000637195">
    <property type="component" value="Unassembled WGS sequence"/>
</dbReference>
<evidence type="ECO:0008006" key="3">
    <source>
        <dbReference type="Google" id="ProtNLM"/>
    </source>
</evidence>
<dbReference type="AlphaFoldDB" id="A0A811T5V8"/>
<accession>A0A811T5V8</accession>
<dbReference type="Pfam" id="PF09872">
    <property type="entry name" value="DUF2099"/>
    <property type="match status" value="1"/>
</dbReference>